<dbReference type="GO" id="GO:0016020">
    <property type="term" value="C:membrane"/>
    <property type="evidence" value="ECO:0007669"/>
    <property type="project" value="UniProtKB-SubCell"/>
</dbReference>
<accession>A0A7Y9RXZ3</accession>
<feature type="transmembrane region" description="Helical" evidence="6">
    <location>
        <begin position="214"/>
        <end position="232"/>
    </location>
</feature>
<feature type="transmembrane region" description="Helical" evidence="6">
    <location>
        <begin position="36"/>
        <end position="53"/>
    </location>
</feature>
<evidence type="ECO:0000256" key="5">
    <source>
        <dbReference type="ARBA" id="ARBA00023136"/>
    </source>
</evidence>
<feature type="domain" description="Cytochrome C biogenesis protein transmembrane" evidence="7">
    <location>
        <begin position="13"/>
        <end position="198"/>
    </location>
</feature>
<feature type="transmembrane region" description="Helical" evidence="6">
    <location>
        <begin position="139"/>
        <end position="162"/>
    </location>
</feature>
<dbReference type="PANTHER" id="PTHR31272:SF4">
    <property type="entry name" value="CYTOCHROME C-TYPE BIOGENESIS PROTEIN HI_1454-RELATED"/>
    <property type="match status" value="1"/>
</dbReference>
<dbReference type="PANTHER" id="PTHR31272">
    <property type="entry name" value="CYTOCHROME C-TYPE BIOGENESIS PROTEIN HI_1454-RELATED"/>
    <property type="match status" value="1"/>
</dbReference>
<keyword evidence="4 6" id="KW-1133">Transmembrane helix</keyword>
<dbReference type="InterPro" id="IPR051790">
    <property type="entry name" value="Cytochrome_c-biogenesis_DsbD"/>
</dbReference>
<protein>
    <submittedName>
        <fullName evidence="8">Cytochrome c-type biogenesis protein</fullName>
    </submittedName>
</protein>
<gene>
    <name evidence="8" type="ORF">BJ989_003096</name>
</gene>
<dbReference type="EMBL" id="JACCAC010000001">
    <property type="protein sequence ID" value="NYG56792.1"/>
    <property type="molecule type" value="Genomic_DNA"/>
</dbReference>
<feature type="transmembrane region" description="Helical" evidence="6">
    <location>
        <begin position="65"/>
        <end position="90"/>
    </location>
</feature>
<keyword evidence="5 6" id="KW-0472">Membrane</keyword>
<comment type="subcellular location">
    <subcellularLocation>
        <location evidence="1">Membrane</location>
        <topology evidence="1">Multi-pass membrane protein</topology>
    </subcellularLocation>
</comment>
<dbReference type="InterPro" id="IPR003834">
    <property type="entry name" value="Cyt_c_assmbl_TM_dom"/>
</dbReference>
<evidence type="ECO:0000259" key="7">
    <source>
        <dbReference type="Pfam" id="PF02683"/>
    </source>
</evidence>
<comment type="similarity">
    <text evidence="2">Belongs to the DsbD family.</text>
</comment>
<dbReference type="Pfam" id="PF02683">
    <property type="entry name" value="DsbD_TM"/>
    <property type="match status" value="1"/>
</dbReference>
<evidence type="ECO:0000313" key="8">
    <source>
        <dbReference type="EMBL" id="NYG56792.1"/>
    </source>
</evidence>
<evidence type="ECO:0000313" key="9">
    <source>
        <dbReference type="Proteomes" id="UP000544110"/>
    </source>
</evidence>
<keyword evidence="3 6" id="KW-0812">Transmembrane</keyword>
<sequence>MMQEVVLSGPLLIAAAIALAAGVVSFLSPCCLPLVPGYLSYVSGVAGTVDHDVERRTRRATVGATLFVLGFAAVFTSYGALFGMAGTWLAQHQARLTQLLGVLTIALGLVFVGVLNRLPLSRTIRPTWSPRIGLAGAPALGVTFGLGWTPCIGPTLAAVLTLSTTSADAGRGAILAFVYSLGLGLPFVVAGLSVDRAMRSFRWARRRARLITRAGGTMLILLGLLQLTGWWTDLMARSQVWVSSWQAPL</sequence>
<comment type="caution">
    <text evidence="8">The sequence shown here is derived from an EMBL/GenBank/DDBJ whole genome shotgun (WGS) entry which is preliminary data.</text>
</comment>
<dbReference type="GO" id="GO:0017004">
    <property type="term" value="P:cytochrome complex assembly"/>
    <property type="evidence" value="ECO:0007669"/>
    <property type="project" value="InterPro"/>
</dbReference>
<dbReference type="Proteomes" id="UP000544110">
    <property type="component" value="Unassembled WGS sequence"/>
</dbReference>
<evidence type="ECO:0000256" key="4">
    <source>
        <dbReference type="ARBA" id="ARBA00022989"/>
    </source>
</evidence>
<evidence type="ECO:0000256" key="1">
    <source>
        <dbReference type="ARBA" id="ARBA00004141"/>
    </source>
</evidence>
<evidence type="ECO:0000256" key="3">
    <source>
        <dbReference type="ARBA" id="ARBA00022692"/>
    </source>
</evidence>
<reference evidence="8 9" key="1">
    <citation type="submission" date="2020-07" db="EMBL/GenBank/DDBJ databases">
        <title>Sequencing the genomes of 1000 actinobacteria strains.</title>
        <authorList>
            <person name="Klenk H.-P."/>
        </authorList>
    </citation>
    <scope>NUCLEOTIDE SEQUENCE [LARGE SCALE GENOMIC DNA]</scope>
    <source>
        <strain evidence="8 9">DSM 24552</strain>
    </source>
</reference>
<organism evidence="8 9">
    <name type="scientific">Nocardioides perillae</name>
    <dbReference type="NCBI Taxonomy" id="1119534"/>
    <lineage>
        <taxon>Bacteria</taxon>
        <taxon>Bacillati</taxon>
        <taxon>Actinomycetota</taxon>
        <taxon>Actinomycetes</taxon>
        <taxon>Propionibacteriales</taxon>
        <taxon>Nocardioidaceae</taxon>
        <taxon>Nocardioides</taxon>
    </lineage>
</organism>
<proteinExistence type="inferred from homology"/>
<name>A0A7Y9RXZ3_9ACTN</name>
<evidence type="ECO:0000256" key="6">
    <source>
        <dbReference type="SAM" id="Phobius"/>
    </source>
</evidence>
<feature type="transmembrane region" description="Helical" evidence="6">
    <location>
        <begin position="96"/>
        <end position="118"/>
    </location>
</feature>
<dbReference type="AlphaFoldDB" id="A0A7Y9RXZ3"/>
<evidence type="ECO:0000256" key="2">
    <source>
        <dbReference type="ARBA" id="ARBA00006143"/>
    </source>
</evidence>
<feature type="transmembrane region" description="Helical" evidence="6">
    <location>
        <begin position="174"/>
        <end position="194"/>
    </location>
</feature>
<keyword evidence="9" id="KW-1185">Reference proteome</keyword>